<evidence type="ECO:0000256" key="7">
    <source>
        <dbReference type="ARBA" id="ARBA00047899"/>
    </source>
</evidence>
<feature type="compositionally biased region" description="Polar residues" evidence="9">
    <location>
        <begin position="315"/>
        <end position="325"/>
    </location>
</feature>
<evidence type="ECO:0000256" key="3">
    <source>
        <dbReference type="ARBA" id="ARBA00022679"/>
    </source>
</evidence>
<dbReference type="PANTHER" id="PTHR24419:SF18">
    <property type="entry name" value="SERINE_THREONINE-PROTEIN KINASE HASPIN"/>
    <property type="match status" value="1"/>
</dbReference>
<keyword evidence="5" id="KW-0418">Kinase</keyword>
<feature type="compositionally biased region" description="Pro residues" evidence="9">
    <location>
        <begin position="351"/>
        <end position="360"/>
    </location>
</feature>
<dbReference type="KEGG" id="pco:PHACADRAFT_181318"/>
<reference evidence="11 12" key="1">
    <citation type="journal article" date="2012" name="BMC Genomics">
        <title>Comparative genomics of the white-rot fungi, Phanerochaete carnosa and P. chrysosporium, to elucidate the genetic basis of the distinct wood types they colonize.</title>
        <authorList>
            <person name="Suzuki H."/>
            <person name="MacDonald J."/>
            <person name="Syed K."/>
            <person name="Salamov A."/>
            <person name="Hori C."/>
            <person name="Aerts A."/>
            <person name="Henrissat B."/>
            <person name="Wiebenga A."/>
            <person name="vanKuyk P.A."/>
            <person name="Barry K."/>
            <person name="Lindquist E."/>
            <person name="LaButti K."/>
            <person name="Lapidus A."/>
            <person name="Lucas S."/>
            <person name="Coutinho P."/>
            <person name="Gong Y."/>
            <person name="Samejima M."/>
            <person name="Mahadevan R."/>
            <person name="Abou-Zaid M."/>
            <person name="de Vries R.P."/>
            <person name="Igarashi K."/>
            <person name="Yadav J.S."/>
            <person name="Grigoriev I.V."/>
            <person name="Master E.R."/>
        </authorList>
    </citation>
    <scope>NUCLEOTIDE SEQUENCE [LARGE SCALE GENOMIC DNA]</scope>
    <source>
        <strain evidence="11 12">HHB-10118-sp</strain>
    </source>
</reference>
<keyword evidence="2" id="KW-0723">Serine/threonine-protein kinase</keyword>
<keyword evidence="3" id="KW-0808">Transferase</keyword>
<comment type="catalytic activity">
    <reaction evidence="8">
        <text>L-seryl-[protein] + ATP = O-phospho-L-seryl-[protein] + ADP + H(+)</text>
        <dbReference type="Rhea" id="RHEA:17989"/>
        <dbReference type="Rhea" id="RHEA-COMP:9863"/>
        <dbReference type="Rhea" id="RHEA-COMP:11604"/>
        <dbReference type="ChEBI" id="CHEBI:15378"/>
        <dbReference type="ChEBI" id="CHEBI:29999"/>
        <dbReference type="ChEBI" id="CHEBI:30616"/>
        <dbReference type="ChEBI" id="CHEBI:83421"/>
        <dbReference type="ChEBI" id="CHEBI:456216"/>
        <dbReference type="EC" id="2.7.11.1"/>
    </reaction>
</comment>
<feature type="compositionally biased region" description="Low complexity" evidence="9">
    <location>
        <begin position="276"/>
        <end position="288"/>
    </location>
</feature>
<evidence type="ECO:0000259" key="10">
    <source>
        <dbReference type="SMART" id="SM01331"/>
    </source>
</evidence>
<keyword evidence="4" id="KW-0547">Nucleotide-binding</keyword>
<evidence type="ECO:0000256" key="9">
    <source>
        <dbReference type="SAM" id="MobiDB-lite"/>
    </source>
</evidence>
<evidence type="ECO:0000256" key="6">
    <source>
        <dbReference type="ARBA" id="ARBA00022840"/>
    </source>
</evidence>
<evidence type="ECO:0000256" key="2">
    <source>
        <dbReference type="ARBA" id="ARBA00022527"/>
    </source>
</evidence>
<dbReference type="STRING" id="650164.K5WIY6"/>
<comment type="catalytic activity">
    <reaction evidence="7">
        <text>L-threonyl-[protein] + ATP = O-phospho-L-threonyl-[protein] + ADP + H(+)</text>
        <dbReference type="Rhea" id="RHEA:46608"/>
        <dbReference type="Rhea" id="RHEA-COMP:11060"/>
        <dbReference type="Rhea" id="RHEA-COMP:11605"/>
        <dbReference type="ChEBI" id="CHEBI:15378"/>
        <dbReference type="ChEBI" id="CHEBI:30013"/>
        <dbReference type="ChEBI" id="CHEBI:30616"/>
        <dbReference type="ChEBI" id="CHEBI:61977"/>
        <dbReference type="ChEBI" id="CHEBI:456216"/>
        <dbReference type="EC" id="2.7.11.1"/>
    </reaction>
</comment>
<feature type="region of interest" description="Disordered" evidence="9">
    <location>
        <begin position="175"/>
        <end position="365"/>
    </location>
</feature>
<name>K5WIY6_PHACS</name>
<dbReference type="Proteomes" id="UP000008370">
    <property type="component" value="Unassembled WGS sequence"/>
</dbReference>
<dbReference type="GO" id="GO:0005737">
    <property type="term" value="C:cytoplasm"/>
    <property type="evidence" value="ECO:0007669"/>
    <property type="project" value="TreeGrafter"/>
</dbReference>
<dbReference type="OrthoDB" id="5327538at2759"/>
<keyword evidence="6" id="KW-0067">ATP-binding</keyword>
<dbReference type="GO" id="GO:0035556">
    <property type="term" value="P:intracellular signal transduction"/>
    <property type="evidence" value="ECO:0007669"/>
    <property type="project" value="TreeGrafter"/>
</dbReference>
<feature type="domain" description="Serine/threonine-protein kinase haspin C-terminal" evidence="10">
    <location>
        <begin position="679"/>
        <end position="760"/>
    </location>
</feature>
<dbReference type="RefSeq" id="XP_007391879.1">
    <property type="nucleotide sequence ID" value="XM_007391817.1"/>
</dbReference>
<dbReference type="GO" id="GO:0005524">
    <property type="term" value="F:ATP binding"/>
    <property type="evidence" value="ECO:0007669"/>
    <property type="project" value="UniProtKB-KW"/>
</dbReference>
<dbReference type="GO" id="GO:0072354">
    <property type="term" value="F:histone H3T3 kinase activity"/>
    <property type="evidence" value="ECO:0007669"/>
    <property type="project" value="TreeGrafter"/>
</dbReference>
<dbReference type="HOGENOM" id="CLU_015501_0_0_1"/>
<dbReference type="Gene3D" id="3.30.200.20">
    <property type="entry name" value="Phosphorylase Kinase, domain 1"/>
    <property type="match status" value="1"/>
</dbReference>
<dbReference type="SUPFAM" id="SSF56112">
    <property type="entry name" value="Protein kinase-like (PK-like)"/>
    <property type="match status" value="1"/>
</dbReference>
<evidence type="ECO:0000256" key="8">
    <source>
        <dbReference type="ARBA" id="ARBA00048679"/>
    </source>
</evidence>
<accession>K5WIY6</accession>
<evidence type="ECO:0000313" key="12">
    <source>
        <dbReference type="Proteomes" id="UP000008370"/>
    </source>
</evidence>
<feature type="compositionally biased region" description="Pro residues" evidence="9">
    <location>
        <begin position="254"/>
        <end position="264"/>
    </location>
</feature>
<dbReference type="GO" id="GO:0000278">
    <property type="term" value="P:mitotic cell cycle"/>
    <property type="evidence" value="ECO:0007669"/>
    <property type="project" value="TreeGrafter"/>
</dbReference>
<dbReference type="Gene3D" id="1.10.510.10">
    <property type="entry name" value="Transferase(Phosphotransferase) domain 1"/>
    <property type="match status" value="1"/>
</dbReference>
<dbReference type="EMBL" id="JH930469">
    <property type="protein sequence ID" value="EKM59315.1"/>
    <property type="molecule type" value="Genomic_DNA"/>
</dbReference>
<dbReference type="GeneID" id="18910007"/>
<gene>
    <name evidence="11" type="ORF">PHACADRAFT_181318</name>
</gene>
<dbReference type="PANTHER" id="PTHR24419">
    <property type="entry name" value="INTERLEUKIN-1 RECEPTOR-ASSOCIATED KINASE"/>
    <property type="match status" value="1"/>
</dbReference>
<organism evidence="11 12">
    <name type="scientific">Phanerochaete carnosa (strain HHB-10118-sp)</name>
    <name type="common">White-rot fungus</name>
    <name type="synonym">Peniophora carnosa</name>
    <dbReference type="NCBI Taxonomy" id="650164"/>
    <lineage>
        <taxon>Eukaryota</taxon>
        <taxon>Fungi</taxon>
        <taxon>Dikarya</taxon>
        <taxon>Basidiomycota</taxon>
        <taxon>Agaricomycotina</taxon>
        <taxon>Agaricomycetes</taxon>
        <taxon>Polyporales</taxon>
        <taxon>Phanerochaetaceae</taxon>
        <taxon>Phanerochaete</taxon>
    </lineage>
</organism>
<protein>
    <recommendedName>
        <fullName evidence="1">non-specific serine/threonine protein kinase</fullName>
        <ecNumber evidence="1">2.7.11.1</ecNumber>
    </recommendedName>
</protein>
<dbReference type="SMART" id="SM01331">
    <property type="entry name" value="DUF3635"/>
    <property type="match status" value="1"/>
</dbReference>
<dbReference type="Pfam" id="PF12330">
    <property type="entry name" value="Haspin_kinase"/>
    <property type="match status" value="1"/>
</dbReference>
<dbReference type="InParanoid" id="K5WIY6"/>
<evidence type="ECO:0000256" key="1">
    <source>
        <dbReference type="ARBA" id="ARBA00012513"/>
    </source>
</evidence>
<dbReference type="AlphaFoldDB" id="K5WIY6"/>
<dbReference type="GO" id="GO:0005634">
    <property type="term" value="C:nucleus"/>
    <property type="evidence" value="ECO:0007669"/>
    <property type="project" value="TreeGrafter"/>
</dbReference>
<dbReference type="InterPro" id="IPR011009">
    <property type="entry name" value="Kinase-like_dom_sf"/>
</dbReference>
<evidence type="ECO:0000256" key="4">
    <source>
        <dbReference type="ARBA" id="ARBA00022741"/>
    </source>
</evidence>
<evidence type="ECO:0000313" key="11">
    <source>
        <dbReference type="EMBL" id="EKM59315.1"/>
    </source>
</evidence>
<dbReference type="EC" id="2.7.11.1" evidence="1"/>
<evidence type="ECO:0000256" key="5">
    <source>
        <dbReference type="ARBA" id="ARBA00022777"/>
    </source>
</evidence>
<keyword evidence="12" id="KW-1185">Reference proteome</keyword>
<proteinExistence type="predicted"/>
<dbReference type="InterPro" id="IPR024604">
    <property type="entry name" value="GSG2_C"/>
</dbReference>
<sequence length="812" mass="89702">MLGTKTRQVAAYGRRGHRIVNVDDSGREANVKNDSVALPQHRIDDSIQTPRSTRYGVYSVYSATASPDMAPPEFTLKTKPVANKTGDLAKAKKIRSDTRVRKPLAMVPANVLSGTVKASRSPLAKKPVQKLRLGTATGKRAKAQTRIPLSMKPVSLTVDVEILVLDDTGKQFGVEKRKTNPTIPTNPLPRAVSKPAKGKGPILKSLQTSIDEEDTPSTRARQAAPKRRRAVIISSDEDSDIEVFSGPEPKSNCGPPPASPPPRLPSLAKRRTTVLSSPEGTHSSSSSRDIIRPPSPITRPARARLDCQPGKSAHSRSNTHAQPSRLSVGLEQAGKYKPRPLTPIRSRAAFPAPPSPPSPTTPSETDAELSFDFAELALSPNTIRSIEAEATGLKWDAPNQPVYLQPLLKECGQDAPHEFSAFIEMFPFDPIVQTSHNGVNIQTSSGTKAAFRKIGEASYSEVFGIGDVVLKIIPLRNEEPVKKGRLFTDDMECPAPSDVKDVLKEIVVTRAMGELCIGFVELLRTYIVRGKYPSLLLDLWDEYHERKGSESVRPDSFPVSQVYAIIVLPNGGPDLESYTFTSSSRNGWRQACSLFWQVTRALAEAEDLVEFEHRDLHWGQILVKNVEEDVTEVPHPKMGKVPMDDDFFGVRATIIDLGLSRMNADDGARRSVHWTPFDEETFEGEGDYQFEVYRMMQMHNEGEWKKYRPLTNVMWLHYLVDKLLHSKRLRKPYASKAAKPTRTSLDSRVFSEAECHASLVEVEASLKETVDAFRVSKKGRRKTQAVSKASEPGALGCAGDVLGMARERGWLS</sequence>